<dbReference type="SUPFAM" id="SSF48435">
    <property type="entry name" value="Bacterial muramidases"/>
    <property type="match status" value="1"/>
</dbReference>
<dbReference type="InterPro" id="IPR008939">
    <property type="entry name" value="Lytic_TGlycosylase_superhlx_U"/>
</dbReference>
<feature type="signal peptide" evidence="4">
    <location>
        <begin position="1"/>
        <end position="26"/>
    </location>
</feature>
<dbReference type="KEGG" id="ssam:E3D00_09850"/>
<dbReference type="GO" id="GO:0004553">
    <property type="term" value="F:hydrolase activity, hydrolyzing O-glycosyl compounds"/>
    <property type="evidence" value="ECO:0007669"/>
    <property type="project" value="InterPro"/>
</dbReference>
<dbReference type="GO" id="GO:0042597">
    <property type="term" value="C:periplasmic space"/>
    <property type="evidence" value="ECO:0007669"/>
    <property type="project" value="InterPro"/>
</dbReference>
<dbReference type="Pfam" id="PF01464">
    <property type="entry name" value="SLT"/>
    <property type="match status" value="1"/>
</dbReference>
<organism evidence="6 7">
    <name type="scientific">Swingsia samuiensis</name>
    <dbReference type="NCBI Taxonomy" id="1293412"/>
    <lineage>
        <taxon>Bacteria</taxon>
        <taxon>Pseudomonadati</taxon>
        <taxon>Pseudomonadota</taxon>
        <taxon>Alphaproteobacteria</taxon>
        <taxon>Acetobacterales</taxon>
        <taxon>Acetobacteraceae</taxon>
        <taxon>Swingsia</taxon>
    </lineage>
</organism>
<evidence type="ECO:0000256" key="4">
    <source>
        <dbReference type="SAM" id="SignalP"/>
    </source>
</evidence>
<dbReference type="Gene3D" id="1.25.20.10">
    <property type="entry name" value="Bacterial muramidases"/>
    <property type="match status" value="1"/>
</dbReference>
<feature type="chain" id="PRO_5021211935" evidence="4">
    <location>
        <begin position="27"/>
        <end position="630"/>
    </location>
</feature>
<comment type="similarity">
    <text evidence="2">Belongs to the virb1 family.</text>
</comment>
<evidence type="ECO:0000259" key="5">
    <source>
        <dbReference type="Pfam" id="PF01464"/>
    </source>
</evidence>
<dbReference type="CDD" id="cd13401">
    <property type="entry name" value="Slt70-like"/>
    <property type="match status" value="1"/>
</dbReference>
<evidence type="ECO:0000313" key="6">
    <source>
        <dbReference type="EMBL" id="QDH17837.1"/>
    </source>
</evidence>
<dbReference type="AlphaFoldDB" id="A0A4Y6UNA0"/>
<keyword evidence="7" id="KW-1185">Reference proteome</keyword>
<evidence type="ECO:0000256" key="2">
    <source>
        <dbReference type="ARBA" id="ARBA00009387"/>
    </source>
</evidence>
<dbReference type="Proteomes" id="UP000316313">
    <property type="component" value="Chromosome"/>
</dbReference>
<sequence>MSLYRINRAFLLASSVFLSVTFSAHAQSTDVQSRLNEWLILTSPEGTNLPAERYADFLTKGPIWPQNARILWRYQNALSQISDPDTLKALCRVQPLTIMAAFLVCHGQLLEESKKAKLIWQSGAGSASDESLFLNQYSSDLSSDDYWKRYETLEKSGNIASARRQISFLTPAQQALAQARLAQKTNSADADYLFSSLPSELRQDPTLIRYRLKMLRHSERFNEALDLWHSAGIAIQENSPSHEWSAERLSFAHALLLNNDIENAANIADDTSLPLSTSDRLEAQFFSGFIQLRFFKKPDQAEHFFSPLTDAVSLATQSQGWYWIGRSRQELGDVKEAQKAFINAAKNPTTFYGQLALAALNNEIGLLNANPNVSSRFLSDLQHRLDIVPNIKGTAPENLQRSDLVQAAILLSQSGNSEKAKVFLLFLLSTTHEPADQKSIADLSERLNIPAGEVFAAHTLAHSRIALYPQGYPSPWQEPTTTSLPSDFLLSVIRQESGFDTQAISSAHAIGLLQLLPTAAYDVARKAHLRVNTSSAALLDPSTNILIGSAYLEQLLEHFDNVVPYALAAYNAGPHRVDTWLQSEQSNNTNLTDEYLIDWIEKIPYQETRTYIKNIEGNMWVYRASKNYVR</sequence>
<comment type="similarity">
    <text evidence="1">Belongs to the transglycosylase Slt family.</text>
</comment>
<dbReference type="PANTHER" id="PTHR37423">
    <property type="entry name" value="SOLUBLE LYTIC MUREIN TRANSGLYCOSYLASE-RELATED"/>
    <property type="match status" value="1"/>
</dbReference>
<dbReference type="InterPro" id="IPR008258">
    <property type="entry name" value="Transglycosylase_SLT_dom_1"/>
</dbReference>
<dbReference type="OrthoDB" id="9815002at2"/>
<proteinExistence type="inferred from homology"/>
<dbReference type="RefSeq" id="WP_141462157.1">
    <property type="nucleotide sequence ID" value="NZ_CP038141.1"/>
</dbReference>
<feature type="domain" description="Transglycosylase SLT" evidence="5">
    <location>
        <begin position="482"/>
        <end position="590"/>
    </location>
</feature>
<keyword evidence="3 4" id="KW-0732">Signal</keyword>
<dbReference type="Gene3D" id="1.10.530.10">
    <property type="match status" value="1"/>
</dbReference>
<accession>A0A4Y6UNA0</accession>
<name>A0A4Y6UNA0_9PROT</name>
<evidence type="ECO:0000256" key="3">
    <source>
        <dbReference type="ARBA" id="ARBA00022729"/>
    </source>
</evidence>
<protein>
    <submittedName>
        <fullName evidence="6">Lytic transglycosylase domain-containing protein</fullName>
    </submittedName>
</protein>
<evidence type="ECO:0000313" key="7">
    <source>
        <dbReference type="Proteomes" id="UP000316313"/>
    </source>
</evidence>
<dbReference type="PANTHER" id="PTHR37423:SF2">
    <property type="entry name" value="MEMBRANE-BOUND LYTIC MUREIN TRANSGLYCOSYLASE C"/>
    <property type="match status" value="1"/>
</dbReference>
<dbReference type="EMBL" id="CP038141">
    <property type="protein sequence ID" value="QDH17837.1"/>
    <property type="molecule type" value="Genomic_DNA"/>
</dbReference>
<evidence type="ECO:0000256" key="1">
    <source>
        <dbReference type="ARBA" id="ARBA00007734"/>
    </source>
</evidence>
<dbReference type="InterPro" id="IPR023346">
    <property type="entry name" value="Lysozyme-like_dom_sf"/>
</dbReference>
<dbReference type="SUPFAM" id="SSF53955">
    <property type="entry name" value="Lysozyme-like"/>
    <property type="match status" value="1"/>
</dbReference>
<reference evidence="6 7" key="1">
    <citation type="submission" date="2019-03" db="EMBL/GenBank/DDBJ databases">
        <title>The complete genome sequence of Swingsia samuiensis NBRC107927(T).</title>
        <authorList>
            <person name="Chua K.-O."/>
            <person name="Chan K.-G."/>
            <person name="See-Too W.-S."/>
        </authorList>
    </citation>
    <scope>NUCLEOTIDE SEQUENCE [LARGE SCALE GENOMIC DNA]</scope>
    <source>
        <strain evidence="6 7">AH83</strain>
    </source>
</reference>
<gene>
    <name evidence="6" type="ORF">E3D00_09850</name>
</gene>